<sequence>MREAESASHLAALAAGGDTIAILANGVDRPYPVGHRDLLDCVADVGLLVSEVPPGIVPTRHRIIVRARLMAALSSASIIVEAGGRSSSLVVAQ</sequence>
<feature type="domain" description="Smf/DprA SLOG" evidence="2">
    <location>
        <begin position="6"/>
        <end position="92"/>
    </location>
</feature>
<gene>
    <name evidence="3" type="ORF">BSZ40_03935</name>
</gene>
<evidence type="ECO:0000313" key="4">
    <source>
        <dbReference type="Proteomes" id="UP000185612"/>
    </source>
</evidence>
<dbReference type="GO" id="GO:0009294">
    <property type="term" value="P:DNA-mediated transformation"/>
    <property type="evidence" value="ECO:0007669"/>
    <property type="project" value="InterPro"/>
</dbReference>
<protein>
    <recommendedName>
        <fullName evidence="2">Smf/DprA SLOG domain-containing protein</fullName>
    </recommendedName>
</protein>
<dbReference type="Proteomes" id="UP000185612">
    <property type="component" value="Unassembled WGS sequence"/>
</dbReference>
<evidence type="ECO:0000256" key="1">
    <source>
        <dbReference type="ARBA" id="ARBA00006525"/>
    </source>
</evidence>
<dbReference type="RefSeq" id="WP_073823520.1">
    <property type="nucleotide sequence ID" value="NZ_MQVS01000003.1"/>
</dbReference>
<organism evidence="3 4">
    <name type="scientific">Buchananella hordeovulneris</name>
    <dbReference type="NCBI Taxonomy" id="52770"/>
    <lineage>
        <taxon>Bacteria</taxon>
        <taxon>Bacillati</taxon>
        <taxon>Actinomycetota</taxon>
        <taxon>Actinomycetes</taxon>
        <taxon>Actinomycetales</taxon>
        <taxon>Actinomycetaceae</taxon>
        <taxon>Buchananella</taxon>
    </lineage>
</organism>
<dbReference type="AlphaFoldDB" id="A0A1Q5PWU5"/>
<comment type="caution">
    <text evidence="3">The sequence shown here is derived from an EMBL/GenBank/DDBJ whole genome shotgun (WGS) entry which is preliminary data.</text>
</comment>
<reference evidence="4" key="1">
    <citation type="submission" date="2016-12" db="EMBL/GenBank/DDBJ databases">
        <authorList>
            <person name="Meng X."/>
        </authorList>
    </citation>
    <scope>NUCLEOTIDE SEQUENCE [LARGE SCALE GENOMIC DNA]</scope>
    <source>
        <strain evidence="4">DSM 20732</strain>
    </source>
</reference>
<dbReference type="PANTHER" id="PTHR43022">
    <property type="entry name" value="PROTEIN SMF"/>
    <property type="match status" value="1"/>
</dbReference>
<dbReference type="InterPro" id="IPR057666">
    <property type="entry name" value="DrpA_SLOG"/>
</dbReference>
<proteinExistence type="inferred from homology"/>
<evidence type="ECO:0000259" key="2">
    <source>
        <dbReference type="Pfam" id="PF02481"/>
    </source>
</evidence>
<evidence type="ECO:0000313" key="3">
    <source>
        <dbReference type="EMBL" id="OKL52071.1"/>
    </source>
</evidence>
<comment type="similarity">
    <text evidence="1">Belongs to the DprA/Smf family.</text>
</comment>
<keyword evidence="4" id="KW-1185">Reference proteome</keyword>
<dbReference type="STRING" id="52770.BSZ40_03935"/>
<dbReference type="Gene3D" id="3.40.50.450">
    <property type="match status" value="1"/>
</dbReference>
<accession>A0A1Q5PWU5</accession>
<dbReference type="InterPro" id="IPR003488">
    <property type="entry name" value="DprA"/>
</dbReference>
<name>A0A1Q5PWU5_9ACTO</name>
<dbReference type="SUPFAM" id="SSF102405">
    <property type="entry name" value="MCP/YpsA-like"/>
    <property type="match status" value="1"/>
</dbReference>
<dbReference type="PANTHER" id="PTHR43022:SF1">
    <property type="entry name" value="PROTEIN SMF"/>
    <property type="match status" value="1"/>
</dbReference>
<dbReference type="InParanoid" id="A0A1Q5PWU5"/>
<dbReference type="EMBL" id="MQVS01000003">
    <property type="protein sequence ID" value="OKL52071.1"/>
    <property type="molecule type" value="Genomic_DNA"/>
</dbReference>
<dbReference type="Pfam" id="PF02481">
    <property type="entry name" value="DNA_processg_A"/>
    <property type="match status" value="1"/>
</dbReference>
<dbReference type="OrthoDB" id="9785707at2"/>